<evidence type="ECO:0000256" key="1">
    <source>
        <dbReference type="ARBA" id="ARBA00022679"/>
    </source>
</evidence>
<dbReference type="InterPro" id="IPR016181">
    <property type="entry name" value="Acyl_CoA_acyltransferase"/>
</dbReference>
<sequence>MASITLADITIRTYLQPGDIGYVTYLHGLLYKQEYNFGIAFEAYVAAGLAEFYQQYDDKRNRVWVAEHGGKIVGFLLLMDRGEAAQLRYFIITPGFRGLGLGKKLMDLYMAFLHECGYQTSYLWTTHELTKAASLYKSYGFQLSQEKESADFGKTLIEQRYDLVV</sequence>
<comment type="caution">
    <text evidence="3">The sequence shown here is derived from an EMBL/GenBank/DDBJ whole genome shotgun (WGS) entry which is preliminary data.</text>
</comment>
<dbReference type="PROSITE" id="PS51186">
    <property type="entry name" value="GNAT"/>
    <property type="match status" value="1"/>
</dbReference>
<dbReference type="PANTHER" id="PTHR13947:SF37">
    <property type="entry name" value="LD18367P"/>
    <property type="match status" value="1"/>
</dbReference>
<proteinExistence type="predicted"/>
<name>A0ABP8F9W1_9BACT</name>
<keyword evidence="1" id="KW-0808">Transferase</keyword>
<dbReference type="EMBL" id="BAABGX010000001">
    <property type="protein sequence ID" value="GAA4298206.1"/>
    <property type="molecule type" value="Genomic_DNA"/>
</dbReference>
<dbReference type="Proteomes" id="UP001501844">
    <property type="component" value="Unassembled WGS sequence"/>
</dbReference>
<dbReference type="CDD" id="cd04301">
    <property type="entry name" value="NAT_SF"/>
    <property type="match status" value="1"/>
</dbReference>
<dbReference type="SUPFAM" id="SSF55729">
    <property type="entry name" value="Acyl-CoA N-acyltransferases (Nat)"/>
    <property type="match status" value="1"/>
</dbReference>
<dbReference type="Gene3D" id="3.40.630.30">
    <property type="match status" value="1"/>
</dbReference>
<gene>
    <name evidence="3" type="ORF">GCM10023183_06370</name>
</gene>
<evidence type="ECO:0000313" key="3">
    <source>
        <dbReference type="EMBL" id="GAA4298206.1"/>
    </source>
</evidence>
<evidence type="ECO:0000259" key="2">
    <source>
        <dbReference type="PROSITE" id="PS51186"/>
    </source>
</evidence>
<protein>
    <recommendedName>
        <fullName evidence="2">N-acetyltransferase domain-containing protein</fullName>
    </recommendedName>
</protein>
<dbReference type="Pfam" id="PF00583">
    <property type="entry name" value="Acetyltransf_1"/>
    <property type="match status" value="1"/>
</dbReference>
<feature type="domain" description="N-acetyltransferase" evidence="2">
    <location>
        <begin position="9"/>
        <end position="162"/>
    </location>
</feature>
<keyword evidence="4" id="KW-1185">Reference proteome</keyword>
<organism evidence="3 4">
    <name type="scientific">Nibribacter koreensis</name>
    <dbReference type="NCBI Taxonomy" id="1084519"/>
    <lineage>
        <taxon>Bacteria</taxon>
        <taxon>Pseudomonadati</taxon>
        <taxon>Bacteroidota</taxon>
        <taxon>Cytophagia</taxon>
        <taxon>Cytophagales</taxon>
        <taxon>Hymenobacteraceae</taxon>
        <taxon>Nibribacter</taxon>
    </lineage>
</organism>
<dbReference type="InterPro" id="IPR000182">
    <property type="entry name" value="GNAT_dom"/>
</dbReference>
<reference evidence="4" key="1">
    <citation type="journal article" date="2019" name="Int. J. Syst. Evol. Microbiol.">
        <title>The Global Catalogue of Microorganisms (GCM) 10K type strain sequencing project: providing services to taxonomists for standard genome sequencing and annotation.</title>
        <authorList>
            <consortium name="The Broad Institute Genomics Platform"/>
            <consortium name="The Broad Institute Genome Sequencing Center for Infectious Disease"/>
            <person name="Wu L."/>
            <person name="Ma J."/>
        </authorList>
    </citation>
    <scope>NUCLEOTIDE SEQUENCE [LARGE SCALE GENOMIC DNA]</scope>
    <source>
        <strain evidence="4">JCM 17917</strain>
    </source>
</reference>
<dbReference type="RefSeq" id="WP_345162276.1">
    <property type="nucleotide sequence ID" value="NZ_BAABGX010000001.1"/>
</dbReference>
<accession>A0ABP8F9W1</accession>
<dbReference type="InterPro" id="IPR050769">
    <property type="entry name" value="NAT_camello-type"/>
</dbReference>
<evidence type="ECO:0000313" key="4">
    <source>
        <dbReference type="Proteomes" id="UP001501844"/>
    </source>
</evidence>
<dbReference type="PANTHER" id="PTHR13947">
    <property type="entry name" value="GNAT FAMILY N-ACETYLTRANSFERASE"/>
    <property type="match status" value="1"/>
</dbReference>